<feature type="domain" description="Glycosyl transferase family 1" evidence="1">
    <location>
        <begin position="186"/>
        <end position="350"/>
    </location>
</feature>
<feature type="domain" description="Glycosyltransferase subfamily 4-like N-terminal" evidence="2">
    <location>
        <begin position="4"/>
        <end position="145"/>
    </location>
</feature>
<dbReference type="InterPro" id="IPR028098">
    <property type="entry name" value="Glyco_trans_4-like_N"/>
</dbReference>
<dbReference type="InterPro" id="IPR050194">
    <property type="entry name" value="Glycosyltransferase_grp1"/>
</dbReference>
<dbReference type="PANTHER" id="PTHR45947:SF3">
    <property type="entry name" value="SULFOQUINOVOSYL TRANSFERASE SQD2"/>
    <property type="match status" value="1"/>
</dbReference>
<protein>
    <submittedName>
        <fullName evidence="3">Glycosyltransferase family 4 protein</fullName>
    </submittedName>
</protein>
<dbReference type="EMBL" id="CP134536">
    <property type="protein sequence ID" value="WNH12226.1"/>
    <property type="molecule type" value="Genomic_DNA"/>
</dbReference>
<dbReference type="CDD" id="cd03808">
    <property type="entry name" value="GT4_CapM-like"/>
    <property type="match status" value="1"/>
</dbReference>
<dbReference type="Pfam" id="PF13477">
    <property type="entry name" value="Glyco_trans_4_2"/>
    <property type="match status" value="1"/>
</dbReference>
<dbReference type="InterPro" id="IPR001296">
    <property type="entry name" value="Glyco_trans_1"/>
</dbReference>
<name>A0ABY9Y2C5_9FLAO</name>
<proteinExistence type="predicted"/>
<evidence type="ECO:0000259" key="1">
    <source>
        <dbReference type="Pfam" id="PF00534"/>
    </source>
</evidence>
<sequence>MSKKILFTASVAGHFKAFHLPYLKWFQEQGFETHIACNETTAMKLPFVDKTWNIDFARNPFSLNNIRALRQLKEIIDRENYTLVNCHTPTASVVTRLACIKARKNGTILIYTAHGFHFYKGAPFIYWALFFPVEILLAKISDAVITINTEDYLLIKKYGAKNTDYYLIPGIGVDKSSFYPVSLATKTALRKEKKFPLDKKILIYAAEFIPRKNHQFIIDSVSKYREMFTSTVILFAGNGRDEESLKKYAESLKVNHIIKFIGFRRDIHEIYKLADIGISTSKQEGLGLNLVEEMMCGLPLIASEDRGHKEIIDHNLNGFLYPQNNKKSFSEAVHKLNTDSNLYSTFSENGILKAEKFELSSSLKAVTNIYKNYL</sequence>
<evidence type="ECO:0000313" key="4">
    <source>
        <dbReference type="Proteomes" id="UP001303407"/>
    </source>
</evidence>
<gene>
    <name evidence="3" type="ORF">RHP49_15200</name>
</gene>
<dbReference type="Pfam" id="PF00534">
    <property type="entry name" value="Glycos_transf_1"/>
    <property type="match status" value="1"/>
</dbReference>
<keyword evidence="4" id="KW-1185">Reference proteome</keyword>
<evidence type="ECO:0000313" key="3">
    <source>
        <dbReference type="EMBL" id="WNH12226.1"/>
    </source>
</evidence>
<dbReference type="Proteomes" id="UP001303407">
    <property type="component" value="Chromosome"/>
</dbReference>
<dbReference type="RefSeq" id="WP_415862207.1">
    <property type="nucleotide sequence ID" value="NZ_CP134536.1"/>
</dbReference>
<dbReference type="Gene3D" id="3.40.50.2000">
    <property type="entry name" value="Glycogen Phosphorylase B"/>
    <property type="match status" value="2"/>
</dbReference>
<reference evidence="3 4" key="1">
    <citation type="submission" date="2023-09" db="EMBL/GenBank/DDBJ databases">
        <title>Thalassobella suaedae gen. nov., sp. nov., a marine bacterium of the family Flavobacteriaceae isolated from a halophyte Suaeda japonica.</title>
        <authorList>
            <person name="Lee S.Y."/>
            <person name="Hwang C.Y."/>
        </authorList>
    </citation>
    <scope>NUCLEOTIDE SEQUENCE [LARGE SCALE GENOMIC DNA]</scope>
    <source>
        <strain evidence="3 4">HL-DH10</strain>
    </source>
</reference>
<evidence type="ECO:0000259" key="2">
    <source>
        <dbReference type="Pfam" id="PF13477"/>
    </source>
</evidence>
<dbReference type="SUPFAM" id="SSF53756">
    <property type="entry name" value="UDP-Glycosyltransferase/glycogen phosphorylase"/>
    <property type="match status" value="1"/>
</dbReference>
<organism evidence="3 4">
    <name type="scientific">Thalassobellus suaedae</name>
    <dbReference type="NCBI Taxonomy" id="3074124"/>
    <lineage>
        <taxon>Bacteria</taxon>
        <taxon>Pseudomonadati</taxon>
        <taxon>Bacteroidota</taxon>
        <taxon>Flavobacteriia</taxon>
        <taxon>Flavobacteriales</taxon>
        <taxon>Flavobacteriaceae</taxon>
        <taxon>Thalassobellus</taxon>
    </lineage>
</organism>
<accession>A0ABY9Y2C5</accession>
<dbReference type="PANTHER" id="PTHR45947">
    <property type="entry name" value="SULFOQUINOVOSYL TRANSFERASE SQD2"/>
    <property type="match status" value="1"/>
</dbReference>